<dbReference type="STRING" id="102285.A0A0R3U0A5"/>
<accession>A0A0R3U0A5</accession>
<proteinExistence type="inferred from homology"/>
<evidence type="ECO:0000256" key="6">
    <source>
        <dbReference type="SAM" id="MobiDB-lite"/>
    </source>
</evidence>
<dbReference type="WBParaSite" id="HNAJ_0001355401-mRNA-1">
    <property type="protein sequence ID" value="HNAJ_0001355401-mRNA-1"/>
    <property type="gene ID" value="HNAJ_0001355401"/>
</dbReference>
<comment type="similarity">
    <text evidence="4">Belongs to the CEP135/TSGA10 family.</text>
</comment>
<dbReference type="PANTHER" id="PTHR20544:SF0">
    <property type="entry name" value="NUCLEOPROTEIN TPR_MLP1 DOMAIN-CONTAINING PROTEIN"/>
    <property type="match status" value="1"/>
</dbReference>
<evidence type="ECO:0000256" key="3">
    <source>
        <dbReference type="ARBA" id="ARBA00023212"/>
    </source>
</evidence>
<keyword evidence="3" id="KW-0206">Cytoskeleton</keyword>
<sequence>MPASELAAAQSSIRESRRAIDTGEQETLRIRDELASTMRDIQRLTAELHMATIATLKLKLNPNQSATKIKSLYPYPNCCSLRQNAEGDREALKVRADGYLSELARQERLLEERARERDLLAEQARAATEDAEVWRARWTDAESAAANARLQSDECANEIARLRDTLEGKDRELMQCKSALSKAELQVQNLGQKNTESGEAAGLARAEVEALSSEVSRLREALGRAEAARGALELEAVHARVAAEEARAKAAAAEADAAVAHESAAVERENARNANFLLQSAKEKERDVTAEVQVRQPYHGYCSTATVHYFKPAHSHLL</sequence>
<evidence type="ECO:0000313" key="8">
    <source>
        <dbReference type="Proteomes" id="UP000278807"/>
    </source>
</evidence>
<keyword evidence="8" id="KW-1185">Reference proteome</keyword>
<organism evidence="9">
    <name type="scientific">Rodentolepis nana</name>
    <name type="common">Dwarf tapeworm</name>
    <name type="synonym">Hymenolepis nana</name>
    <dbReference type="NCBI Taxonomy" id="102285"/>
    <lineage>
        <taxon>Eukaryota</taxon>
        <taxon>Metazoa</taxon>
        <taxon>Spiralia</taxon>
        <taxon>Lophotrochozoa</taxon>
        <taxon>Platyhelminthes</taxon>
        <taxon>Cestoda</taxon>
        <taxon>Eucestoda</taxon>
        <taxon>Cyclophyllidea</taxon>
        <taxon>Hymenolepididae</taxon>
        <taxon>Rodentolepis</taxon>
    </lineage>
</organism>
<name>A0A0R3U0A5_RODNA</name>
<dbReference type="EMBL" id="UZAE01015576">
    <property type="protein sequence ID" value="VDO16205.1"/>
    <property type="molecule type" value="Genomic_DNA"/>
</dbReference>
<protein>
    <submittedName>
        <fullName evidence="9">Myosin heavy chain</fullName>
    </submittedName>
</protein>
<evidence type="ECO:0000256" key="5">
    <source>
        <dbReference type="SAM" id="Coils"/>
    </source>
</evidence>
<comment type="subcellular location">
    <subcellularLocation>
        <location evidence="1">Cytoplasm</location>
        <location evidence="1">Cytoskeleton</location>
        <location evidence="1">Microtubule organizing center</location>
        <location evidence="1">Centrosome</location>
        <location evidence="1">Centriole</location>
    </subcellularLocation>
</comment>
<evidence type="ECO:0000256" key="2">
    <source>
        <dbReference type="ARBA" id="ARBA00022490"/>
    </source>
</evidence>
<dbReference type="PANTHER" id="PTHR20544">
    <property type="entry name" value="CENTROSOMAL PROTEIN CEP135"/>
    <property type="match status" value="1"/>
</dbReference>
<dbReference type="Proteomes" id="UP000278807">
    <property type="component" value="Unassembled WGS sequence"/>
</dbReference>
<dbReference type="AlphaFoldDB" id="A0A0R3U0A5"/>
<evidence type="ECO:0000313" key="9">
    <source>
        <dbReference type="WBParaSite" id="HNAJ_0001355401-mRNA-1"/>
    </source>
</evidence>
<dbReference type="InterPro" id="IPR051877">
    <property type="entry name" value="Centriole_BasalBody_StrucProt"/>
</dbReference>
<evidence type="ECO:0000256" key="1">
    <source>
        <dbReference type="ARBA" id="ARBA00004114"/>
    </source>
</evidence>
<reference evidence="9" key="1">
    <citation type="submission" date="2017-02" db="UniProtKB">
        <authorList>
            <consortium name="WormBaseParasite"/>
        </authorList>
    </citation>
    <scope>IDENTIFICATION</scope>
</reference>
<gene>
    <name evidence="7" type="ORF">HNAJ_LOCUS13528</name>
</gene>
<feature type="region of interest" description="Disordered" evidence="6">
    <location>
        <begin position="1"/>
        <end position="20"/>
    </location>
</feature>
<keyword evidence="5" id="KW-0175">Coiled coil</keyword>
<feature type="coiled-coil region" evidence="5">
    <location>
        <begin position="103"/>
        <end position="235"/>
    </location>
</feature>
<evidence type="ECO:0000256" key="4">
    <source>
        <dbReference type="ARBA" id="ARBA00038123"/>
    </source>
</evidence>
<dbReference type="GO" id="GO:0005814">
    <property type="term" value="C:centriole"/>
    <property type="evidence" value="ECO:0007669"/>
    <property type="project" value="UniProtKB-SubCell"/>
</dbReference>
<reference evidence="7 8" key="2">
    <citation type="submission" date="2018-11" db="EMBL/GenBank/DDBJ databases">
        <authorList>
            <consortium name="Pathogen Informatics"/>
        </authorList>
    </citation>
    <scope>NUCLEOTIDE SEQUENCE [LARGE SCALE GENOMIC DNA]</scope>
</reference>
<keyword evidence="2" id="KW-0963">Cytoplasm</keyword>
<evidence type="ECO:0000313" key="7">
    <source>
        <dbReference type="EMBL" id="VDO16205.1"/>
    </source>
</evidence>